<proteinExistence type="predicted"/>
<feature type="region of interest" description="Disordered" evidence="1">
    <location>
        <begin position="1"/>
        <end position="49"/>
    </location>
</feature>
<gene>
    <name evidence="3" type="ORF">DEO72_LG3g847</name>
</gene>
<protein>
    <submittedName>
        <fullName evidence="3">Uncharacterized protein</fullName>
    </submittedName>
</protein>
<name>A0A4D6LD51_VIGUN</name>
<evidence type="ECO:0000313" key="4">
    <source>
        <dbReference type="Proteomes" id="UP000501690"/>
    </source>
</evidence>
<dbReference type="AlphaFoldDB" id="A0A4D6LD51"/>
<feature type="region of interest" description="Disordered" evidence="1">
    <location>
        <begin position="63"/>
        <end position="138"/>
    </location>
</feature>
<dbReference type="EMBL" id="CP039347">
    <property type="protein sequence ID" value="QCD86326.1"/>
    <property type="molecule type" value="Genomic_DNA"/>
</dbReference>
<evidence type="ECO:0000313" key="3">
    <source>
        <dbReference type="EMBL" id="QCD86326.1"/>
    </source>
</evidence>
<feature type="transmembrane region" description="Helical" evidence="2">
    <location>
        <begin position="172"/>
        <end position="192"/>
    </location>
</feature>
<keyword evidence="2" id="KW-1133">Transmembrane helix</keyword>
<feature type="compositionally biased region" description="Basic and acidic residues" evidence="1">
    <location>
        <begin position="117"/>
        <end position="127"/>
    </location>
</feature>
<reference evidence="3 4" key="1">
    <citation type="submission" date="2019-04" db="EMBL/GenBank/DDBJ databases">
        <title>An improved genome assembly and genetic linkage map for asparagus bean, Vigna unguiculata ssp. sesquipedialis.</title>
        <authorList>
            <person name="Xia Q."/>
            <person name="Zhang R."/>
            <person name="Dong Y."/>
        </authorList>
    </citation>
    <scope>NUCLEOTIDE SEQUENCE [LARGE SCALE GENOMIC DNA]</scope>
    <source>
        <tissue evidence="3">Leaf</tissue>
    </source>
</reference>
<keyword evidence="2" id="KW-0472">Membrane</keyword>
<accession>A0A4D6LD51</accession>
<evidence type="ECO:0000256" key="2">
    <source>
        <dbReference type="SAM" id="Phobius"/>
    </source>
</evidence>
<keyword evidence="2" id="KW-0812">Transmembrane</keyword>
<dbReference type="Proteomes" id="UP000501690">
    <property type="component" value="Linkage Group LG3"/>
</dbReference>
<sequence>MLTTEEDNLSGPICTGHNQHTHIGNPRQPELNSRVPRVHPPSQAQLEGCHSELNSRNAISRIQNQQPKAAAAKSPGGEHIPPGTAASRPPGGGHVPPGTMHMKRHVNPRVYGSKSGWENRRKEKEDIGGQGKACESQGEVKENLETAWRRMNCRQAAHVVTLIFLGLRMIRLAIGSEPPGAVLLLLFFSILIG</sequence>
<keyword evidence="4" id="KW-1185">Reference proteome</keyword>
<organism evidence="3 4">
    <name type="scientific">Vigna unguiculata</name>
    <name type="common">Cowpea</name>
    <dbReference type="NCBI Taxonomy" id="3917"/>
    <lineage>
        <taxon>Eukaryota</taxon>
        <taxon>Viridiplantae</taxon>
        <taxon>Streptophyta</taxon>
        <taxon>Embryophyta</taxon>
        <taxon>Tracheophyta</taxon>
        <taxon>Spermatophyta</taxon>
        <taxon>Magnoliopsida</taxon>
        <taxon>eudicotyledons</taxon>
        <taxon>Gunneridae</taxon>
        <taxon>Pentapetalae</taxon>
        <taxon>rosids</taxon>
        <taxon>fabids</taxon>
        <taxon>Fabales</taxon>
        <taxon>Fabaceae</taxon>
        <taxon>Papilionoideae</taxon>
        <taxon>50 kb inversion clade</taxon>
        <taxon>NPAAA clade</taxon>
        <taxon>indigoferoid/millettioid clade</taxon>
        <taxon>Phaseoleae</taxon>
        <taxon>Vigna</taxon>
    </lineage>
</organism>
<evidence type="ECO:0000256" key="1">
    <source>
        <dbReference type="SAM" id="MobiDB-lite"/>
    </source>
</evidence>